<evidence type="ECO:0000259" key="11">
    <source>
        <dbReference type="Pfam" id="PF13967"/>
    </source>
</evidence>
<dbReference type="PaxDb" id="284590-Q6CNN9"/>
<keyword evidence="14" id="KW-1185">Reference proteome</keyword>
<dbReference type="InterPro" id="IPR027815">
    <property type="entry name" value="CSC1/OSCA1-like_cyt"/>
</dbReference>
<evidence type="ECO:0000256" key="3">
    <source>
        <dbReference type="ARBA" id="ARBA00022448"/>
    </source>
</evidence>
<dbReference type="Pfam" id="PF13967">
    <property type="entry name" value="RSN1_TM"/>
    <property type="match status" value="1"/>
</dbReference>
<feature type="transmembrane region" description="Helical" evidence="8">
    <location>
        <begin position="382"/>
        <end position="408"/>
    </location>
</feature>
<protein>
    <submittedName>
        <fullName evidence="13">KLLA0E11111p</fullName>
    </submittedName>
</protein>
<feature type="transmembrane region" description="Helical" evidence="8">
    <location>
        <begin position="428"/>
        <end position="452"/>
    </location>
</feature>
<evidence type="ECO:0000313" key="14">
    <source>
        <dbReference type="Proteomes" id="UP000000598"/>
    </source>
</evidence>
<gene>
    <name evidence="13" type="ORF">KLLA0_E11111g</name>
</gene>
<dbReference type="InParanoid" id="Q6CNN9"/>
<name>Q6CNN9_KLULA</name>
<evidence type="ECO:0000256" key="6">
    <source>
        <dbReference type="ARBA" id="ARBA00023136"/>
    </source>
</evidence>
<dbReference type="Pfam" id="PF14703">
    <property type="entry name" value="PHM7_cyt"/>
    <property type="match status" value="1"/>
</dbReference>
<dbReference type="PANTHER" id="PTHR13018:SF26">
    <property type="entry name" value="DOMAIN PROTEIN, PUTATIVE (AFU_ORTHOLOGUE AFUA_5G10920)-RELATED"/>
    <property type="match status" value="1"/>
</dbReference>
<comment type="subcellular location">
    <subcellularLocation>
        <location evidence="1">Membrane</location>
        <topology evidence="1">Multi-pass membrane protein</topology>
    </subcellularLocation>
</comment>
<feature type="compositionally biased region" description="Polar residues" evidence="7">
    <location>
        <begin position="882"/>
        <end position="893"/>
    </location>
</feature>
<dbReference type="FunCoup" id="Q6CNN9">
    <property type="interactions" value="195"/>
</dbReference>
<feature type="transmembrane region" description="Helical" evidence="8">
    <location>
        <begin position="93"/>
        <end position="113"/>
    </location>
</feature>
<organism evidence="13 14">
    <name type="scientific">Kluyveromyces lactis (strain ATCC 8585 / CBS 2359 / DSM 70799 / NBRC 1267 / NRRL Y-1140 / WM37)</name>
    <name type="common">Yeast</name>
    <name type="synonym">Candida sphaerica</name>
    <dbReference type="NCBI Taxonomy" id="284590"/>
    <lineage>
        <taxon>Eukaryota</taxon>
        <taxon>Fungi</taxon>
        <taxon>Dikarya</taxon>
        <taxon>Ascomycota</taxon>
        <taxon>Saccharomycotina</taxon>
        <taxon>Saccharomycetes</taxon>
        <taxon>Saccharomycetales</taxon>
        <taxon>Saccharomycetaceae</taxon>
        <taxon>Kluyveromyces</taxon>
    </lineage>
</organism>
<dbReference type="OMA" id="DPTQVIW"/>
<sequence length="908" mass="103064">MASSDDDDTRNTSTSQVVTSLVFNIVVFAVFFISFILLRLKIKRIYQPKSSFDLINDEKKPQPLPSGIWQWIVPLLKKSDNFIIQQAGLDGYFFIRYLFIISAYCGFSMLYMFPVLLPINAVNGVAKKGFDMLAYSNVTEKGRYYGHVFCGWIFYWGFLFVIYRELTLYNSLRHSILASPRYAKKLSSRTVLFQSVPDQYLSETEFAKLFEHTKNIWIARSAKQLSKLVKERDALALKLEAAETSYLKMAVKAISKEKKKKGGADPSKIANDITQYVPEKKRPSHRLKPVIGKKVDTINYAKEKLPELNAKIQELQNKHMEEKPMNSVFVEFNTQYDAQKAVQMVSHHSPLSLTPAYVGISPTDVQWFNLRMFWLERLVRKFGSIAAIVALVILWAFPVAFVGMVSNITYLTNKLPWLKFIYNMPDQLLGIITSLAPTIALAVLMMLLPIFIRKMALIAGAPSYQHVEYFTQQAYFAFQVIQVFLVTTLASSATSTVTAIVEEPTSAMNLLAENLPKSSNFYVGYIILQGLSISSGALLQIVPLILFFVLGMFLDSTARKKYARFTSLSSMAWGTTFPVYTNLAVITFSYAIISPLILLFACVAFFLLYVAYLYNLTYVFQESPDSRGIHYPRALFQTMVGLYLGQICLLGLFVVGKGWGPIVLQAICLGVTVFVHLNFNSAFDHLMAFEPVDTMKALDGKSNTPSYIRDFVEPEKDEIKELPPFQIKKYHPRSSSQFDQRTTSILSDNTYEIQTGVFDTDNENTLNTVPLLADGDMTPVPPAPFWKRFLLPHIYYSYKAVKTRLPEIYNLPDPTEITDEKEIKHAYDFPTVSAKCPFLWIPRDPYGFSTVQIADLAGVVEISDEGARFTESGSIEWETAPPSYNDSQMQVVSNPFDEQDEDNLQREE</sequence>
<evidence type="ECO:0000256" key="4">
    <source>
        <dbReference type="ARBA" id="ARBA00022692"/>
    </source>
</evidence>
<feature type="domain" description="10TM putative phosphate transporter extracellular tail" evidence="10">
    <location>
        <begin position="789"/>
        <end position="882"/>
    </location>
</feature>
<feature type="transmembrane region" description="Helical" evidence="8">
    <location>
        <begin position="592"/>
        <end position="614"/>
    </location>
</feature>
<feature type="transmembrane region" description="Helical" evidence="8">
    <location>
        <begin position="20"/>
        <end position="40"/>
    </location>
</feature>
<feature type="transmembrane region" description="Helical" evidence="8">
    <location>
        <begin position="634"/>
        <end position="656"/>
    </location>
</feature>
<evidence type="ECO:0000256" key="5">
    <source>
        <dbReference type="ARBA" id="ARBA00022989"/>
    </source>
</evidence>
<dbReference type="EMBL" id="CR382125">
    <property type="protein sequence ID" value="CAG99537.1"/>
    <property type="molecule type" value="Genomic_DNA"/>
</dbReference>
<feature type="domain" description="CSC1/OSCA1-like cytosolic" evidence="12">
    <location>
        <begin position="188"/>
        <end position="369"/>
    </location>
</feature>
<evidence type="ECO:0000313" key="13">
    <source>
        <dbReference type="EMBL" id="CAG99537.1"/>
    </source>
</evidence>
<feature type="transmembrane region" description="Helical" evidence="8">
    <location>
        <begin position="662"/>
        <end position="679"/>
    </location>
</feature>
<evidence type="ECO:0000256" key="2">
    <source>
        <dbReference type="ARBA" id="ARBA00007779"/>
    </source>
</evidence>
<feature type="transmembrane region" description="Helical" evidence="8">
    <location>
        <begin position="521"/>
        <end position="550"/>
    </location>
</feature>
<evidence type="ECO:0000256" key="7">
    <source>
        <dbReference type="SAM" id="MobiDB-lite"/>
    </source>
</evidence>
<dbReference type="InterPro" id="IPR045122">
    <property type="entry name" value="Csc1-like"/>
</dbReference>
<dbReference type="AlphaFoldDB" id="Q6CNN9"/>
<dbReference type="InterPro" id="IPR032880">
    <property type="entry name" value="CSC1/OSCA1-like_N"/>
</dbReference>
<dbReference type="GO" id="GO:0005886">
    <property type="term" value="C:plasma membrane"/>
    <property type="evidence" value="ECO:0007669"/>
    <property type="project" value="TreeGrafter"/>
</dbReference>
<dbReference type="InterPro" id="IPR022257">
    <property type="entry name" value="PHM7_ext"/>
</dbReference>
<keyword evidence="4 8" id="KW-0812">Transmembrane</keyword>
<evidence type="ECO:0000259" key="9">
    <source>
        <dbReference type="Pfam" id="PF02714"/>
    </source>
</evidence>
<feature type="transmembrane region" description="Helical" evidence="8">
    <location>
        <begin position="144"/>
        <end position="163"/>
    </location>
</feature>
<keyword evidence="5 8" id="KW-1133">Transmembrane helix</keyword>
<feature type="transmembrane region" description="Helical" evidence="8">
    <location>
        <begin position="562"/>
        <end position="580"/>
    </location>
</feature>
<dbReference type="KEGG" id="kla:KLLA0_E11111g"/>
<keyword evidence="3" id="KW-0813">Transport</keyword>
<feature type="region of interest" description="Disordered" evidence="7">
    <location>
        <begin position="872"/>
        <end position="908"/>
    </location>
</feature>
<comment type="similarity">
    <text evidence="2">Belongs to the CSC1 (TC 1.A.17) family.</text>
</comment>
<dbReference type="Pfam" id="PF12621">
    <property type="entry name" value="PHM7_ext"/>
    <property type="match status" value="1"/>
</dbReference>
<dbReference type="eggNOG" id="KOG1134">
    <property type="taxonomic scope" value="Eukaryota"/>
</dbReference>
<keyword evidence="6 8" id="KW-0472">Membrane</keyword>
<evidence type="ECO:0000259" key="12">
    <source>
        <dbReference type="Pfam" id="PF14703"/>
    </source>
</evidence>
<feature type="transmembrane region" description="Helical" evidence="8">
    <location>
        <begin position="473"/>
        <end position="501"/>
    </location>
</feature>
<feature type="domain" description="CSC1/OSCA1-like N-terminal transmembrane" evidence="11">
    <location>
        <begin position="17"/>
        <end position="165"/>
    </location>
</feature>
<dbReference type="Pfam" id="PF02714">
    <property type="entry name" value="RSN1_7TM"/>
    <property type="match status" value="1"/>
</dbReference>
<reference evidence="13 14" key="1">
    <citation type="journal article" date="2004" name="Nature">
        <title>Genome evolution in yeasts.</title>
        <authorList>
            <consortium name="Genolevures"/>
            <person name="Dujon B."/>
            <person name="Sherman D."/>
            <person name="Fischer G."/>
            <person name="Durrens P."/>
            <person name="Casaregola S."/>
            <person name="Lafontaine I."/>
            <person name="de Montigny J."/>
            <person name="Marck C."/>
            <person name="Neuveglise C."/>
            <person name="Talla E."/>
            <person name="Goffard N."/>
            <person name="Frangeul L."/>
            <person name="Aigle M."/>
            <person name="Anthouard V."/>
            <person name="Babour A."/>
            <person name="Barbe V."/>
            <person name="Barnay S."/>
            <person name="Blanchin S."/>
            <person name="Beckerich J.M."/>
            <person name="Beyne E."/>
            <person name="Bleykasten C."/>
            <person name="Boisrame A."/>
            <person name="Boyer J."/>
            <person name="Cattolico L."/>
            <person name="Confanioleri F."/>
            <person name="de Daruvar A."/>
            <person name="Despons L."/>
            <person name="Fabre E."/>
            <person name="Fairhead C."/>
            <person name="Ferry-Dumazet H."/>
            <person name="Groppi A."/>
            <person name="Hantraye F."/>
            <person name="Hennequin C."/>
            <person name="Jauniaux N."/>
            <person name="Joyet P."/>
            <person name="Kachouri R."/>
            <person name="Kerrest A."/>
            <person name="Koszul R."/>
            <person name="Lemaire M."/>
            <person name="Lesur I."/>
            <person name="Ma L."/>
            <person name="Muller H."/>
            <person name="Nicaud J.M."/>
            <person name="Nikolski M."/>
            <person name="Oztas S."/>
            <person name="Ozier-Kalogeropoulos O."/>
            <person name="Pellenz S."/>
            <person name="Potier S."/>
            <person name="Richard G.F."/>
            <person name="Straub M.L."/>
            <person name="Suleau A."/>
            <person name="Swennene D."/>
            <person name="Tekaia F."/>
            <person name="Wesolowski-Louvel M."/>
            <person name="Westhof E."/>
            <person name="Wirth B."/>
            <person name="Zeniou-Meyer M."/>
            <person name="Zivanovic I."/>
            <person name="Bolotin-Fukuhara M."/>
            <person name="Thierry A."/>
            <person name="Bouchier C."/>
            <person name="Caudron B."/>
            <person name="Scarpelli C."/>
            <person name="Gaillardin C."/>
            <person name="Weissenbach J."/>
            <person name="Wincker P."/>
            <person name="Souciet J.L."/>
        </authorList>
    </citation>
    <scope>NUCLEOTIDE SEQUENCE [LARGE SCALE GENOMIC DNA]</scope>
    <source>
        <strain evidence="14">ATCC 8585 / CBS 2359 / DSM 70799 / NBRC 1267 / NRRL Y-1140 / WM37</strain>
    </source>
</reference>
<dbReference type="InterPro" id="IPR003864">
    <property type="entry name" value="CSC1/OSCA1-like_7TM"/>
</dbReference>
<dbReference type="GO" id="GO:0005227">
    <property type="term" value="F:calcium-activated cation channel activity"/>
    <property type="evidence" value="ECO:0007669"/>
    <property type="project" value="InterPro"/>
</dbReference>
<evidence type="ECO:0000259" key="10">
    <source>
        <dbReference type="Pfam" id="PF12621"/>
    </source>
</evidence>
<proteinExistence type="inferred from homology"/>
<evidence type="ECO:0000256" key="1">
    <source>
        <dbReference type="ARBA" id="ARBA00004141"/>
    </source>
</evidence>
<dbReference type="HOGENOM" id="CLU_002458_2_1_1"/>
<evidence type="ECO:0000256" key="8">
    <source>
        <dbReference type="SAM" id="Phobius"/>
    </source>
</evidence>
<dbReference type="PANTHER" id="PTHR13018">
    <property type="entry name" value="PROBABLE MEMBRANE PROTEIN DUF221-RELATED"/>
    <property type="match status" value="1"/>
</dbReference>
<feature type="domain" description="CSC1/OSCA1-like 7TM region" evidence="9">
    <location>
        <begin position="380"/>
        <end position="653"/>
    </location>
</feature>
<accession>Q6CNN9</accession>
<dbReference type="Proteomes" id="UP000000598">
    <property type="component" value="Chromosome E"/>
</dbReference>